<dbReference type="GO" id="GO:0005975">
    <property type="term" value="P:carbohydrate metabolic process"/>
    <property type="evidence" value="ECO:0007669"/>
    <property type="project" value="InterPro"/>
</dbReference>
<dbReference type="GO" id="GO:0003824">
    <property type="term" value="F:catalytic activity"/>
    <property type="evidence" value="ECO:0007669"/>
    <property type="project" value="InterPro"/>
</dbReference>
<reference evidence="6 7" key="1">
    <citation type="submission" date="2018-03" db="EMBL/GenBank/DDBJ databases">
        <title>Genomic Encyclopedia of Archaeal and Bacterial Type Strains, Phase II (KMG-II): from individual species to whole genera.</title>
        <authorList>
            <person name="Goeker M."/>
        </authorList>
    </citation>
    <scope>NUCLEOTIDE SEQUENCE [LARGE SCALE GENOMIC DNA]</scope>
    <source>
        <strain evidence="6 7">DSM 27267</strain>
    </source>
</reference>
<comment type="caution">
    <text evidence="6">The sequence shown here is derived from an EMBL/GenBank/DDBJ whole genome shotgun (WGS) entry which is preliminary data.</text>
</comment>
<dbReference type="SUPFAM" id="SSF88713">
    <property type="entry name" value="Glycoside hydrolase/deacetylase"/>
    <property type="match status" value="1"/>
</dbReference>
<proteinExistence type="inferred from homology"/>
<evidence type="ECO:0000313" key="7">
    <source>
        <dbReference type="Proteomes" id="UP000240621"/>
    </source>
</evidence>
<evidence type="ECO:0000256" key="3">
    <source>
        <dbReference type="SAM" id="MobiDB-lite"/>
    </source>
</evidence>
<gene>
    <name evidence="6" type="ORF">CLV93_102487</name>
    <name evidence="5" type="ORF">JCM18694_11080</name>
</gene>
<comment type="similarity">
    <text evidence="1">Belongs to the glycosyl hydrolase 57 family.</text>
</comment>
<reference evidence="5 8" key="2">
    <citation type="submission" date="2019-10" db="EMBL/GenBank/DDBJ databases">
        <title>Prolixibacter strains distinguished by the presence of nitrate reductase genes were adept at nitrate-dependent anaerobic corrosion of metallic iron and carbon steel.</title>
        <authorList>
            <person name="Iino T."/>
            <person name="Shono N."/>
            <person name="Ito K."/>
            <person name="Nakamura R."/>
            <person name="Sueoka K."/>
            <person name="Harayama S."/>
            <person name="Ohkuma M."/>
        </authorList>
    </citation>
    <scope>NUCLEOTIDE SEQUENCE [LARGE SCALE GENOMIC DNA]</scope>
    <source>
        <strain evidence="5 8">MIC1-1</strain>
    </source>
</reference>
<feature type="compositionally biased region" description="Basic residues" evidence="3">
    <location>
        <begin position="444"/>
        <end position="463"/>
    </location>
</feature>
<dbReference type="EMBL" id="PYGC01000002">
    <property type="protein sequence ID" value="PSK84696.1"/>
    <property type="molecule type" value="Genomic_DNA"/>
</dbReference>
<evidence type="ECO:0000313" key="8">
    <source>
        <dbReference type="Proteomes" id="UP000396862"/>
    </source>
</evidence>
<dbReference type="EMBL" id="BLAU01000001">
    <property type="protein sequence ID" value="GET20862.1"/>
    <property type="molecule type" value="Genomic_DNA"/>
</dbReference>
<evidence type="ECO:0000313" key="6">
    <source>
        <dbReference type="EMBL" id="PSK84696.1"/>
    </source>
</evidence>
<name>A0A2P8CIA3_9BACT</name>
<evidence type="ECO:0000256" key="1">
    <source>
        <dbReference type="ARBA" id="ARBA00006821"/>
    </source>
</evidence>
<keyword evidence="2" id="KW-0119">Carbohydrate metabolism</keyword>
<dbReference type="AlphaFoldDB" id="A0A2P8CIA3"/>
<dbReference type="Pfam" id="PF03065">
    <property type="entry name" value="Glyco_hydro_57"/>
    <property type="match status" value="1"/>
</dbReference>
<dbReference type="OrthoDB" id="138256at2"/>
<dbReference type="RefSeq" id="WP_106541273.1">
    <property type="nucleotide sequence ID" value="NZ_BLAU01000001.1"/>
</dbReference>
<feature type="domain" description="Glycoside hydrolase family 57 N-terminal" evidence="4">
    <location>
        <begin position="6"/>
        <end position="290"/>
    </location>
</feature>
<dbReference type="InterPro" id="IPR004300">
    <property type="entry name" value="Glyco_hydro_57_N"/>
</dbReference>
<dbReference type="CDD" id="cd10795">
    <property type="entry name" value="GH57N_MJA1_like"/>
    <property type="match status" value="1"/>
</dbReference>
<sequence length="463" mass="54414">MKSVCLYFQIHQPFRYRKYRFFDIGNDHYYYDDYANETILRKVANNCYLPANKVLLEQLKKHKGRFKIALSISGIALEQFELYAPEVLHSFQELADTGYVEFLSETYSHSLVSLFDGESFERQVKDHDDKIETYFGQRPTVFRNTEMIYSDDIGDKVYKMGFKAMLTEGAKHVLGWKSPNFLYCNAVNPRLKVLMRNYKLSDDISFRFSNKGWNEYPLTAEKFVNWMNALDKNEEMINLFMDYETFGEHQTKDSGIFDFLKNFPEVALNSGEFTFDTPSEIVDKYQPISAVHVPHPISWADEERDLSAWLGNELQEEAFGKLYDLKDRMLRCTDPVMIKDWNYLQISDHMYYMCTKFFSDGEVHMYFNPYSSPYEAFINYMNVLSDFRIRLNALVPESETDREIAALKEVIDEKEDRLTKAEEELRNLKKKLKEAKGATLPKVEKKKTTKKTTAKSKTKSKSN</sequence>
<dbReference type="InterPro" id="IPR011330">
    <property type="entry name" value="Glyco_hydro/deAcase_b/a-brl"/>
</dbReference>
<accession>A0A2P8CIA3</accession>
<organism evidence="6 7">
    <name type="scientific">Prolixibacter denitrificans</name>
    <dbReference type="NCBI Taxonomy" id="1541063"/>
    <lineage>
        <taxon>Bacteria</taxon>
        <taxon>Pseudomonadati</taxon>
        <taxon>Bacteroidota</taxon>
        <taxon>Bacteroidia</taxon>
        <taxon>Marinilabiliales</taxon>
        <taxon>Prolixibacteraceae</taxon>
        <taxon>Prolixibacter</taxon>
    </lineage>
</organism>
<keyword evidence="8" id="KW-1185">Reference proteome</keyword>
<evidence type="ECO:0000259" key="4">
    <source>
        <dbReference type="Pfam" id="PF03065"/>
    </source>
</evidence>
<dbReference type="InterPro" id="IPR052046">
    <property type="entry name" value="GH57_Enzymes"/>
</dbReference>
<dbReference type="Proteomes" id="UP000396862">
    <property type="component" value="Unassembled WGS sequence"/>
</dbReference>
<dbReference type="PANTHER" id="PTHR36306:SF1">
    <property type="entry name" value="ALPHA-AMYLASE-RELATED"/>
    <property type="match status" value="1"/>
</dbReference>
<protein>
    <submittedName>
        <fullName evidence="6">Alpha-amylase</fullName>
    </submittedName>
</protein>
<dbReference type="Proteomes" id="UP000240621">
    <property type="component" value="Unassembled WGS sequence"/>
</dbReference>
<dbReference type="PANTHER" id="PTHR36306">
    <property type="entry name" value="ALPHA-AMYLASE-RELATED-RELATED"/>
    <property type="match status" value="1"/>
</dbReference>
<dbReference type="Gene3D" id="3.20.110.20">
    <property type="match status" value="1"/>
</dbReference>
<evidence type="ECO:0000256" key="2">
    <source>
        <dbReference type="ARBA" id="ARBA00023277"/>
    </source>
</evidence>
<feature type="region of interest" description="Disordered" evidence="3">
    <location>
        <begin position="436"/>
        <end position="463"/>
    </location>
</feature>
<evidence type="ECO:0000313" key="5">
    <source>
        <dbReference type="EMBL" id="GET20862.1"/>
    </source>
</evidence>